<dbReference type="Pfam" id="PF07494">
    <property type="entry name" value="Reg_prop"/>
    <property type="match status" value="3"/>
</dbReference>
<protein>
    <submittedName>
        <fullName evidence="2">Two-component system sensor histidine kinase/response regulator, hybrid (One-component system)</fullName>
    </submittedName>
</protein>
<reference evidence="2" key="1">
    <citation type="journal article" date="2013" name="Environ. Microbiol.">
        <title>Microbiota from the distal guts of lean and obese adolescents exhibit partial functional redundancy besides clear differences in community structure.</title>
        <authorList>
            <person name="Ferrer M."/>
            <person name="Ruiz A."/>
            <person name="Lanza F."/>
            <person name="Haange S.B."/>
            <person name="Oberbach A."/>
            <person name="Till H."/>
            <person name="Bargiela R."/>
            <person name="Campoy C."/>
            <person name="Segura M.T."/>
            <person name="Richter M."/>
            <person name="von Bergen M."/>
            <person name="Seifert J."/>
            <person name="Suarez A."/>
        </authorList>
    </citation>
    <scope>NUCLEOTIDE SEQUENCE</scope>
</reference>
<dbReference type="InterPro" id="IPR015943">
    <property type="entry name" value="WD40/YVTN_repeat-like_dom_sf"/>
</dbReference>
<feature type="non-terminal residue" evidence="2">
    <location>
        <position position="359"/>
    </location>
</feature>
<keyword evidence="1" id="KW-0597">Phosphoprotein</keyword>
<keyword evidence="2" id="KW-0418">Kinase</keyword>
<dbReference type="GO" id="GO:0000155">
    <property type="term" value="F:phosphorelay sensor kinase activity"/>
    <property type="evidence" value="ECO:0007669"/>
    <property type="project" value="TreeGrafter"/>
</dbReference>
<accession>K1SQM6</accession>
<gene>
    <name evidence="2" type="ORF">LEA_13150</name>
</gene>
<dbReference type="AlphaFoldDB" id="K1SQM6"/>
<comment type="caution">
    <text evidence="2">The sequence shown here is derived from an EMBL/GenBank/DDBJ whole genome shotgun (WGS) entry which is preliminary data.</text>
</comment>
<dbReference type="PANTHER" id="PTHR43547">
    <property type="entry name" value="TWO-COMPONENT HISTIDINE KINASE"/>
    <property type="match status" value="1"/>
</dbReference>
<dbReference type="EMBL" id="AJWY01008911">
    <property type="protein sequence ID" value="EKC59893.1"/>
    <property type="molecule type" value="Genomic_DNA"/>
</dbReference>
<sequence length="359" mass="41009">LYEDRRGNIWIGTDGGVFIYDPVLDSFTAFDEASDNGSIIRDFVTMIGSDEDDNIWISVENQGLFCYKPDEGRLLNHLHDSGLPNVTRFWLNGNTCWLALYADNLYYAKADFETPLQPFKDAEGNEIFKNDIINWQVSGPHNCVYIASLNGLTEINQTTGKTRKLLNTYVRALQFKSDNELWVGAESGLYIYNLTNDKITHLTVPDQDDSYALSDNAIYSLCCDKENGMWIGSYFGGVNYCPYQWTYFEKFYPRDNLRHFGRRVREICESNDGTLWIGTEDKGLFNYNPENGKIEPFEHSAIYQNVHGLCLDGDDLWVGTFSGGLNRVNLRTRQVKHYAKGESENSMVANDAFTICRTT</sequence>
<evidence type="ECO:0000313" key="2">
    <source>
        <dbReference type="EMBL" id="EKC59893.1"/>
    </source>
</evidence>
<evidence type="ECO:0000256" key="1">
    <source>
        <dbReference type="ARBA" id="ARBA00022553"/>
    </source>
</evidence>
<proteinExistence type="predicted"/>
<dbReference type="Gene3D" id="2.130.10.10">
    <property type="entry name" value="YVTN repeat-like/Quinoprotein amine dehydrogenase"/>
    <property type="match status" value="2"/>
</dbReference>
<feature type="non-terminal residue" evidence="2">
    <location>
        <position position="1"/>
    </location>
</feature>
<dbReference type="PANTHER" id="PTHR43547:SF2">
    <property type="entry name" value="HYBRID SIGNAL TRANSDUCTION HISTIDINE KINASE C"/>
    <property type="match status" value="1"/>
</dbReference>
<dbReference type="InterPro" id="IPR011110">
    <property type="entry name" value="Reg_prop"/>
</dbReference>
<dbReference type="SUPFAM" id="SSF63829">
    <property type="entry name" value="Calcium-dependent phosphotriesterase"/>
    <property type="match status" value="2"/>
</dbReference>
<keyword evidence="2" id="KW-0808">Transferase</keyword>
<name>K1SQM6_9ZZZZ</name>
<organism evidence="2">
    <name type="scientific">human gut metagenome</name>
    <dbReference type="NCBI Taxonomy" id="408170"/>
    <lineage>
        <taxon>unclassified sequences</taxon>
        <taxon>metagenomes</taxon>
        <taxon>organismal metagenomes</taxon>
    </lineage>
</organism>